<name>A0A1F8GH38_9BACT</name>
<proteinExistence type="predicted"/>
<reference evidence="1 2" key="1">
    <citation type="journal article" date="2016" name="Nat. Commun.">
        <title>Thousands of microbial genomes shed light on interconnected biogeochemical processes in an aquifer system.</title>
        <authorList>
            <person name="Anantharaman K."/>
            <person name="Brown C.T."/>
            <person name="Hug L.A."/>
            <person name="Sharon I."/>
            <person name="Castelle C.J."/>
            <person name="Probst A.J."/>
            <person name="Thomas B.C."/>
            <person name="Singh A."/>
            <person name="Wilkins M.J."/>
            <person name="Karaoz U."/>
            <person name="Brodie E.L."/>
            <person name="Williams K.H."/>
            <person name="Hubbard S.S."/>
            <person name="Banfield J.F."/>
        </authorList>
    </citation>
    <scope>NUCLEOTIDE SEQUENCE [LARGE SCALE GENOMIC DNA]</scope>
</reference>
<evidence type="ECO:0000313" key="1">
    <source>
        <dbReference type="EMBL" id="OGN23759.1"/>
    </source>
</evidence>
<accession>A0A1F8GH38</accession>
<protein>
    <submittedName>
        <fullName evidence="1">Uncharacterized protein</fullName>
    </submittedName>
</protein>
<gene>
    <name evidence="1" type="ORF">A3A13_01785</name>
</gene>
<comment type="caution">
    <text evidence="1">The sequence shown here is derived from an EMBL/GenBank/DDBJ whole genome shotgun (WGS) entry which is preliminary data.</text>
</comment>
<dbReference type="Proteomes" id="UP000178911">
    <property type="component" value="Unassembled WGS sequence"/>
</dbReference>
<evidence type="ECO:0000313" key="2">
    <source>
        <dbReference type="Proteomes" id="UP000178911"/>
    </source>
</evidence>
<dbReference type="EMBL" id="MGKJ01000015">
    <property type="protein sequence ID" value="OGN23759.1"/>
    <property type="molecule type" value="Genomic_DNA"/>
</dbReference>
<sequence>MRKSLVLASIVFCFCPYFARGEPARSELIERVESARADTDIFPANCVIPAPDISGWEIVQTSRIEFRISDEAVAYLGLDIEYAEYRNPDDPGEFVRVVSRHIPMIPARPVINNGQLFREVATALYVQKKEQDRLNEIGKKTDSILVVRWRTKKNSRTGKDMKDGNVDIWFLQSSGECLTTQNKRVGVQFMTENVGNGKPHNVFVGIKYQVGDAYHILKVDRRDLVQLMNERRK</sequence>
<dbReference type="STRING" id="1802695.A3A13_01785"/>
<dbReference type="AlphaFoldDB" id="A0A1F8GH38"/>
<organism evidence="1 2">
    <name type="scientific">Candidatus Yanofskybacteria bacterium RIFCSPLOWO2_01_FULL_43_22</name>
    <dbReference type="NCBI Taxonomy" id="1802695"/>
    <lineage>
        <taxon>Bacteria</taxon>
        <taxon>Candidatus Yanofskyibacteriota</taxon>
    </lineage>
</organism>